<dbReference type="Pfam" id="PF11774">
    <property type="entry name" value="Lsr2"/>
    <property type="match status" value="1"/>
</dbReference>
<feature type="compositionally biased region" description="Low complexity" evidence="2">
    <location>
        <begin position="60"/>
        <end position="84"/>
    </location>
</feature>
<dbReference type="InterPro" id="IPR036625">
    <property type="entry name" value="E3-bd_dom_sf"/>
</dbReference>
<evidence type="ECO:0000259" key="3">
    <source>
        <dbReference type="Pfam" id="PF11774"/>
    </source>
</evidence>
<name>A0A6J4KYS2_9ACTN</name>
<keyword evidence="1" id="KW-0238">DNA-binding</keyword>
<feature type="domain" description="Lsr2 dimerization" evidence="3">
    <location>
        <begin position="1"/>
        <end position="61"/>
    </location>
</feature>
<feature type="domain" description="Lsr2 DNA-binding" evidence="4">
    <location>
        <begin position="90"/>
        <end position="126"/>
    </location>
</feature>
<dbReference type="GO" id="GO:0003677">
    <property type="term" value="F:DNA binding"/>
    <property type="evidence" value="ECO:0007669"/>
    <property type="project" value="UniProtKB-KW"/>
</dbReference>
<evidence type="ECO:0000256" key="2">
    <source>
        <dbReference type="SAM" id="MobiDB-lite"/>
    </source>
</evidence>
<accession>A0A6J4KYS2</accession>
<organism evidence="5">
    <name type="scientific">uncultured Frankineae bacterium</name>
    <dbReference type="NCBI Taxonomy" id="437475"/>
    <lineage>
        <taxon>Bacteria</taxon>
        <taxon>Bacillati</taxon>
        <taxon>Actinomycetota</taxon>
        <taxon>Actinomycetes</taxon>
        <taxon>Frankiales</taxon>
        <taxon>environmental samples</taxon>
    </lineage>
</organism>
<dbReference type="EMBL" id="CADCUE010000049">
    <property type="protein sequence ID" value="CAA9318567.1"/>
    <property type="molecule type" value="Genomic_DNA"/>
</dbReference>
<reference evidence="5" key="1">
    <citation type="submission" date="2020-02" db="EMBL/GenBank/DDBJ databases">
        <authorList>
            <person name="Meier V. D."/>
        </authorList>
    </citation>
    <scope>NUCLEOTIDE SEQUENCE</scope>
    <source>
        <strain evidence="5">AVDCRST_MAG16</strain>
    </source>
</reference>
<dbReference type="AlphaFoldDB" id="A0A6J4KYS2"/>
<dbReference type="Pfam" id="PF23359">
    <property type="entry name" value="Lsr2_DNA-bd"/>
    <property type="match status" value="1"/>
</dbReference>
<feature type="region of interest" description="Disordered" evidence="2">
    <location>
        <begin position="60"/>
        <end position="113"/>
    </location>
</feature>
<dbReference type="InterPro" id="IPR055370">
    <property type="entry name" value="Lsr2_DNA-bd"/>
</dbReference>
<dbReference type="InterPro" id="IPR042261">
    <property type="entry name" value="Lsr2-like_dimerization"/>
</dbReference>
<protein>
    <submittedName>
        <fullName evidence="5">Histone protein Lsr2</fullName>
    </submittedName>
</protein>
<proteinExistence type="predicted"/>
<gene>
    <name evidence="5" type="ORF">AVDCRST_MAG16-635</name>
</gene>
<evidence type="ECO:0000313" key="5">
    <source>
        <dbReference type="EMBL" id="CAA9318567.1"/>
    </source>
</evidence>
<dbReference type="GO" id="GO:0016746">
    <property type="term" value="F:acyltransferase activity"/>
    <property type="evidence" value="ECO:0007669"/>
    <property type="project" value="InterPro"/>
</dbReference>
<dbReference type="InterPro" id="IPR024412">
    <property type="entry name" value="Lsr2_dim_dom"/>
</dbReference>
<evidence type="ECO:0000259" key="4">
    <source>
        <dbReference type="Pfam" id="PF23359"/>
    </source>
</evidence>
<dbReference type="Gene3D" id="4.10.320.10">
    <property type="entry name" value="E3-binding domain"/>
    <property type="match status" value="1"/>
</dbReference>
<dbReference type="Gene3D" id="3.30.60.230">
    <property type="entry name" value="Lsr2, dimerization domain"/>
    <property type="match status" value="1"/>
</dbReference>
<evidence type="ECO:0000256" key="1">
    <source>
        <dbReference type="ARBA" id="ARBA00023125"/>
    </source>
</evidence>
<sequence length="127" mass="13306">MARETRTIYTCDLHEGDAETEGVEPLTFGLDGTTYELDACPAHAGQLRDAFATYVGAARKAAGSTGGSSRRSSSRSSSSRSAASSGGGGSDREQVQAVREWARANGHKVSERGRLSAAVLEAYRAAH</sequence>